<dbReference type="EC" id="1.5.1.54" evidence="12"/>
<evidence type="ECO:0000256" key="13">
    <source>
        <dbReference type="SAM" id="MobiDB-lite"/>
    </source>
</evidence>
<comment type="cofactor">
    <cofactor evidence="1 12">
        <name>FAD</name>
        <dbReference type="ChEBI" id="CHEBI:57692"/>
    </cofactor>
</comment>
<dbReference type="Proteomes" id="UP001519924">
    <property type="component" value="Unassembled WGS sequence"/>
</dbReference>
<dbReference type="GO" id="GO:0004489">
    <property type="term" value="F:methylenetetrahydrofolate reductase [NAD(P)H] activity"/>
    <property type="evidence" value="ECO:0007669"/>
    <property type="project" value="UniProtKB-EC"/>
</dbReference>
<feature type="region of interest" description="Disordered" evidence="13">
    <location>
        <begin position="1"/>
        <end position="21"/>
    </location>
</feature>
<evidence type="ECO:0000256" key="1">
    <source>
        <dbReference type="ARBA" id="ARBA00001974"/>
    </source>
</evidence>
<evidence type="ECO:0000256" key="4">
    <source>
        <dbReference type="ARBA" id="ARBA00022605"/>
    </source>
</evidence>
<keyword evidence="9" id="KW-0486">Methionine biosynthesis</keyword>
<evidence type="ECO:0000256" key="11">
    <source>
        <dbReference type="ARBA" id="ARBA00048628"/>
    </source>
</evidence>
<comment type="pathway">
    <text evidence="10">Amino-acid biosynthesis; L-methionine biosynthesis via de novo pathway.</text>
</comment>
<keyword evidence="6 12" id="KW-0274">FAD</keyword>
<name>A0ABS7F539_9PROT</name>
<keyword evidence="5 12" id="KW-0285">Flavoprotein</keyword>
<dbReference type="EMBL" id="JAHZUY010000028">
    <property type="protein sequence ID" value="MBW8270067.1"/>
    <property type="molecule type" value="Genomic_DNA"/>
</dbReference>
<evidence type="ECO:0000256" key="12">
    <source>
        <dbReference type="RuleBase" id="RU003862"/>
    </source>
</evidence>
<evidence type="ECO:0000256" key="3">
    <source>
        <dbReference type="ARBA" id="ARBA00006743"/>
    </source>
</evidence>
<dbReference type="SUPFAM" id="SSF51730">
    <property type="entry name" value="FAD-linked oxidoreductase"/>
    <property type="match status" value="1"/>
</dbReference>
<comment type="catalytic activity">
    <reaction evidence="11">
        <text>(6S)-5-methyl-5,6,7,8-tetrahydrofolate + NAD(+) = (6R)-5,10-methylene-5,6,7,8-tetrahydrofolate + NADH + H(+)</text>
        <dbReference type="Rhea" id="RHEA:19821"/>
        <dbReference type="ChEBI" id="CHEBI:15378"/>
        <dbReference type="ChEBI" id="CHEBI:15636"/>
        <dbReference type="ChEBI" id="CHEBI:18608"/>
        <dbReference type="ChEBI" id="CHEBI:57540"/>
        <dbReference type="ChEBI" id="CHEBI:57945"/>
        <dbReference type="EC" id="1.5.1.54"/>
    </reaction>
    <physiologicalReaction direction="right-to-left" evidence="11">
        <dbReference type="Rhea" id="RHEA:19823"/>
    </physiologicalReaction>
</comment>
<dbReference type="InterPro" id="IPR003171">
    <property type="entry name" value="Mehydrof_redctse-like"/>
</dbReference>
<dbReference type="RefSeq" id="WP_220117811.1">
    <property type="nucleotide sequence ID" value="NZ_JAHZUY010000028.1"/>
</dbReference>
<keyword evidence="7 12" id="KW-0560">Oxidoreductase</keyword>
<keyword evidence="15" id="KW-1185">Reference proteome</keyword>
<evidence type="ECO:0000256" key="5">
    <source>
        <dbReference type="ARBA" id="ARBA00022630"/>
    </source>
</evidence>
<evidence type="ECO:0000256" key="8">
    <source>
        <dbReference type="ARBA" id="ARBA00023027"/>
    </source>
</evidence>
<evidence type="ECO:0000256" key="7">
    <source>
        <dbReference type="ARBA" id="ARBA00023002"/>
    </source>
</evidence>
<dbReference type="Gene3D" id="3.20.20.220">
    <property type="match status" value="1"/>
</dbReference>
<gene>
    <name evidence="14" type="primary">metF</name>
    <name evidence="14" type="ORF">K1J50_11275</name>
</gene>
<dbReference type="NCBIfam" id="TIGR00676">
    <property type="entry name" value="fadh2"/>
    <property type="match status" value="1"/>
</dbReference>
<keyword evidence="4" id="KW-0028">Amino-acid biosynthesis</keyword>
<comment type="caution">
    <text evidence="14">The sequence shown here is derived from an EMBL/GenBank/DDBJ whole genome shotgun (WGS) entry which is preliminary data.</text>
</comment>
<dbReference type="PANTHER" id="PTHR45754:SF3">
    <property type="entry name" value="METHYLENETETRAHYDROFOLATE REDUCTASE (NADPH)"/>
    <property type="match status" value="1"/>
</dbReference>
<accession>A0ABS7F539</accession>
<evidence type="ECO:0000313" key="15">
    <source>
        <dbReference type="Proteomes" id="UP001519924"/>
    </source>
</evidence>
<sequence length="344" mass="36871">MDAHSSPAAPDGAAAPAKDGAAGTLRRWLTGPRVAGLPAPPEAAPRLSFEFFPPRTEALEQQLWAAIRRLEPLRPRFVSVTYGAGGSTQERTHATVVRILRETTLTPAAHLTCVGASRAEVDAVARRYWEAGVRHIVALRGDPPAGQARYEPHPEGYAFAVDLVAGLARVAPFEISVAAYPETHPQALSPEQDLDNLKRKIDAGATRAITQYFFDTDVFLRFLDRCLAAGITVPVVPGILPVSNFQQVKRFSAMCGASIPAWMPRLFEGLEEDPETRRMVAAVVAAEQVRLLQANGVDEFHFYTLNRADLTYAIAHLLGARPVPPAGPAEASAGPPPGDAGPAA</sequence>
<evidence type="ECO:0000256" key="9">
    <source>
        <dbReference type="ARBA" id="ARBA00023167"/>
    </source>
</evidence>
<protein>
    <recommendedName>
        <fullName evidence="12">Methylenetetrahydrofolate reductase</fullName>
        <ecNumber evidence="12">1.5.1.54</ecNumber>
    </recommendedName>
</protein>
<organism evidence="14 15">
    <name type="scientific">Caldovatus aquaticus</name>
    <dbReference type="NCBI Taxonomy" id="2865671"/>
    <lineage>
        <taxon>Bacteria</taxon>
        <taxon>Pseudomonadati</taxon>
        <taxon>Pseudomonadota</taxon>
        <taxon>Alphaproteobacteria</taxon>
        <taxon>Acetobacterales</taxon>
        <taxon>Roseomonadaceae</taxon>
        <taxon>Caldovatus</taxon>
    </lineage>
</organism>
<dbReference type="InterPro" id="IPR029041">
    <property type="entry name" value="FAD-linked_oxidoreductase-like"/>
</dbReference>
<reference evidence="14 15" key="1">
    <citation type="submission" date="2021-08" db="EMBL/GenBank/DDBJ databases">
        <title>Caldovatus sediminis gen. nov., sp. nov., a moderately thermophilic bacterium isolated from a hot spring.</title>
        <authorList>
            <person name="Hu C.-J."/>
            <person name="Li W.-J."/>
            <person name="Xian W.-D."/>
        </authorList>
    </citation>
    <scope>NUCLEOTIDE SEQUENCE [LARGE SCALE GENOMIC DNA]</scope>
    <source>
        <strain evidence="14 15">SYSU G05006</strain>
    </source>
</reference>
<keyword evidence="8" id="KW-0520">NAD</keyword>
<comment type="similarity">
    <text evidence="3 12">Belongs to the methylenetetrahydrofolate reductase family.</text>
</comment>
<dbReference type="PANTHER" id="PTHR45754">
    <property type="entry name" value="METHYLENETETRAHYDROFOLATE REDUCTASE"/>
    <property type="match status" value="1"/>
</dbReference>
<dbReference type="Pfam" id="PF02219">
    <property type="entry name" value="MTHFR"/>
    <property type="match status" value="1"/>
</dbReference>
<proteinExistence type="inferred from homology"/>
<dbReference type="InterPro" id="IPR004620">
    <property type="entry name" value="MTHF_reductase_bac"/>
</dbReference>
<evidence type="ECO:0000256" key="2">
    <source>
        <dbReference type="ARBA" id="ARBA00004777"/>
    </source>
</evidence>
<evidence type="ECO:0000256" key="6">
    <source>
        <dbReference type="ARBA" id="ARBA00022827"/>
    </source>
</evidence>
<dbReference type="CDD" id="cd00537">
    <property type="entry name" value="MTHFR"/>
    <property type="match status" value="1"/>
</dbReference>
<evidence type="ECO:0000256" key="10">
    <source>
        <dbReference type="ARBA" id="ARBA00034478"/>
    </source>
</evidence>
<comment type="pathway">
    <text evidence="2 12">One-carbon metabolism; tetrahydrofolate interconversion.</text>
</comment>
<evidence type="ECO:0000313" key="14">
    <source>
        <dbReference type="EMBL" id="MBW8270067.1"/>
    </source>
</evidence>